<keyword evidence="1" id="KW-0472">Membrane</keyword>
<sequence>MKDSNAWKERASSRSEHLEVDTLAATCGRARESRGKLKRMDIYNNICVRTDAIARGQRRLKKATHRICHSEWPGRSISASFPAPALPLRLTWPARDCTGLHGCRLLLNESRVLFISVKKKKLVSRLLNFNSDWASYLFIKFLFFFLFFFSTVNVPIFLPSVSKSFVADNQ</sequence>
<keyword evidence="3" id="KW-1185">Reference proteome</keyword>
<dbReference type="AlphaFoldDB" id="A0AAW2GDE9"/>
<dbReference type="Proteomes" id="UP001430953">
    <property type="component" value="Unassembled WGS sequence"/>
</dbReference>
<proteinExistence type="predicted"/>
<gene>
    <name evidence="2" type="ORF">PUN28_004870</name>
</gene>
<dbReference type="EMBL" id="JADYXP020000004">
    <property type="protein sequence ID" value="KAL0126058.1"/>
    <property type="molecule type" value="Genomic_DNA"/>
</dbReference>
<keyword evidence="1" id="KW-0812">Transmembrane</keyword>
<evidence type="ECO:0000313" key="3">
    <source>
        <dbReference type="Proteomes" id="UP001430953"/>
    </source>
</evidence>
<name>A0AAW2GDE9_9HYME</name>
<feature type="transmembrane region" description="Helical" evidence="1">
    <location>
        <begin position="133"/>
        <end position="158"/>
    </location>
</feature>
<evidence type="ECO:0000313" key="2">
    <source>
        <dbReference type="EMBL" id="KAL0126058.1"/>
    </source>
</evidence>
<accession>A0AAW2GDE9</accession>
<evidence type="ECO:0000256" key="1">
    <source>
        <dbReference type="SAM" id="Phobius"/>
    </source>
</evidence>
<keyword evidence="1" id="KW-1133">Transmembrane helix</keyword>
<reference evidence="2 3" key="1">
    <citation type="submission" date="2023-03" db="EMBL/GenBank/DDBJ databases">
        <title>High recombination rates correlate with genetic variation in Cardiocondyla obscurior ants.</title>
        <authorList>
            <person name="Errbii M."/>
        </authorList>
    </citation>
    <scope>NUCLEOTIDE SEQUENCE [LARGE SCALE GENOMIC DNA]</scope>
    <source>
        <strain evidence="2">Alpha-2009</strain>
        <tissue evidence="2">Whole body</tissue>
    </source>
</reference>
<comment type="caution">
    <text evidence="2">The sequence shown here is derived from an EMBL/GenBank/DDBJ whole genome shotgun (WGS) entry which is preliminary data.</text>
</comment>
<organism evidence="2 3">
    <name type="scientific">Cardiocondyla obscurior</name>
    <dbReference type="NCBI Taxonomy" id="286306"/>
    <lineage>
        <taxon>Eukaryota</taxon>
        <taxon>Metazoa</taxon>
        <taxon>Ecdysozoa</taxon>
        <taxon>Arthropoda</taxon>
        <taxon>Hexapoda</taxon>
        <taxon>Insecta</taxon>
        <taxon>Pterygota</taxon>
        <taxon>Neoptera</taxon>
        <taxon>Endopterygota</taxon>
        <taxon>Hymenoptera</taxon>
        <taxon>Apocrita</taxon>
        <taxon>Aculeata</taxon>
        <taxon>Formicoidea</taxon>
        <taxon>Formicidae</taxon>
        <taxon>Myrmicinae</taxon>
        <taxon>Cardiocondyla</taxon>
    </lineage>
</organism>
<protein>
    <submittedName>
        <fullName evidence="2">Uncharacterized protein</fullName>
    </submittedName>
</protein>